<accession>A0AA35RI60</accession>
<dbReference type="InterPro" id="IPR011697">
    <property type="entry name" value="Peptidase_C26"/>
</dbReference>
<reference evidence="1" key="1">
    <citation type="submission" date="2023-03" db="EMBL/GenBank/DDBJ databases">
        <authorList>
            <person name="Steffen K."/>
            <person name="Cardenas P."/>
        </authorList>
    </citation>
    <scope>NUCLEOTIDE SEQUENCE</scope>
</reference>
<organism evidence="1 2">
    <name type="scientific">Geodia barretti</name>
    <name type="common">Barrett's horny sponge</name>
    <dbReference type="NCBI Taxonomy" id="519541"/>
    <lineage>
        <taxon>Eukaryota</taxon>
        <taxon>Metazoa</taxon>
        <taxon>Porifera</taxon>
        <taxon>Demospongiae</taxon>
        <taxon>Heteroscleromorpha</taxon>
        <taxon>Tetractinellida</taxon>
        <taxon>Astrophorina</taxon>
        <taxon>Geodiidae</taxon>
        <taxon>Geodia</taxon>
    </lineage>
</organism>
<sequence>MRPVIGITCSLTASPIGDSIYTLERNIIARDYAGAIEYAGGTPLLVPHVEDVECIDRYLGVLDGLVLSGGGDIDPLLFGQEPHQNMGSVDRVRDEMELQLTQKALDQDLPILAICRGIQMLNVAAGGTIYQDIAAEMPQPTLRHSQTGAGWYASHTIDILSDSRLFQVFGSPTTRVNSFHHQAVRDVAEGFIVTAKAKDNVVEAIESPTHQFALGVQCHPEMMWERHPEALNLFTAFLKACQ</sequence>
<dbReference type="GO" id="GO:0006598">
    <property type="term" value="P:polyamine catabolic process"/>
    <property type="evidence" value="ECO:0007669"/>
    <property type="project" value="TreeGrafter"/>
</dbReference>
<gene>
    <name evidence="1" type="ORF">GBAR_LOCUS7687</name>
</gene>
<dbReference type="PANTHER" id="PTHR43235">
    <property type="entry name" value="GLUTAMINE AMIDOTRANSFERASE PB2B2.05-RELATED"/>
    <property type="match status" value="1"/>
</dbReference>
<dbReference type="CDD" id="cd01745">
    <property type="entry name" value="GATase1_2"/>
    <property type="match status" value="1"/>
</dbReference>
<dbReference type="Gene3D" id="3.40.50.880">
    <property type="match status" value="1"/>
</dbReference>
<protein>
    <submittedName>
        <fullName evidence="1">Protein NtpR</fullName>
    </submittedName>
</protein>
<comment type="caution">
    <text evidence="1">The sequence shown here is derived from an EMBL/GenBank/DDBJ whole genome shotgun (WGS) entry which is preliminary data.</text>
</comment>
<dbReference type="FunFam" id="3.40.50.880:FF:000030">
    <property type="entry name" value="Gamma-glutamyl-gamma-aminobutyrate hydrolase PuuD"/>
    <property type="match status" value="1"/>
</dbReference>
<dbReference type="Pfam" id="PF07722">
    <property type="entry name" value="Peptidase_C26"/>
    <property type="match status" value="1"/>
</dbReference>
<dbReference type="PROSITE" id="PS51273">
    <property type="entry name" value="GATASE_TYPE_1"/>
    <property type="match status" value="1"/>
</dbReference>
<keyword evidence="2" id="KW-1185">Reference proteome</keyword>
<evidence type="ECO:0000313" key="1">
    <source>
        <dbReference type="EMBL" id="CAI8011968.1"/>
    </source>
</evidence>
<dbReference type="PANTHER" id="PTHR43235:SF1">
    <property type="entry name" value="GLUTAMINE AMIDOTRANSFERASE PB2B2.05-RELATED"/>
    <property type="match status" value="1"/>
</dbReference>
<dbReference type="InterPro" id="IPR029062">
    <property type="entry name" value="Class_I_gatase-like"/>
</dbReference>
<evidence type="ECO:0000313" key="2">
    <source>
        <dbReference type="Proteomes" id="UP001174909"/>
    </source>
</evidence>
<dbReference type="InterPro" id="IPR044668">
    <property type="entry name" value="PuuD-like"/>
</dbReference>
<dbReference type="GO" id="GO:0005829">
    <property type="term" value="C:cytosol"/>
    <property type="evidence" value="ECO:0007669"/>
    <property type="project" value="TreeGrafter"/>
</dbReference>
<dbReference type="AlphaFoldDB" id="A0AA35RI60"/>
<dbReference type="EMBL" id="CASHTH010001139">
    <property type="protein sequence ID" value="CAI8011968.1"/>
    <property type="molecule type" value="Genomic_DNA"/>
</dbReference>
<proteinExistence type="predicted"/>
<name>A0AA35RI60_GEOBA</name>
<dbReference type="GO" id="GO:0033969">
    <property type="term" value="F:gamma-glutamyl-gamma-aminobutyrate hydrolase activity"/>
    <property type="evidence" value="ECO:0007669"/>
    <property type="project" value="TreeGrafter"/>
</dbReference>
<dbReference type="Proteomes" id="UP001174909">
    <property type="component" value="Unassembled WGS sequence"/>
</dbReference>
<dbReference type="SUPFAM" id="SSF52317">
    <property type="entry name" value="Class I glutamine amidotransferase-like"/>
    <property type="match status" value="1"/>
</dbReference>